<feature type="region of interest" description="Disordered" evidence="1">
    <location>
        <begin position="1"/>
        <end position="26"/>
    </location>
</feature>
<name>A0A1D1VMZ8_RAMVA</name>
<accession>A0A1D1VMZ8</accession>
<dbReference type="Proteomes" id="UP000186922">
    <property type="component" value="Unassembled WGS sequence"/>
</dbReference>
<evidence type="ECO:0000313" key="3">
    <source>
        <dbReference type="Proteomes" id="UP000186922"/>
    </source>
</evidence>
<comment type="caution">
    <text evidence="2">The sequence shown here is derived from an EMBL/GenBank/DDBJ whole genome shotgun (WGS) entry which is preliminary data.</text>
</comment>
<organism evidence="2 3">
    <name type="scientific">Ramazzottius varieornatus</name>
    <name type="common">Water bear</name>
    <name type="synonym">Tardigrade</name>
    <dbReference type="NCBI Taxonomy" id="947166"/>
    <lineage>
        <taxon>Eukaryota</taxon>
        <taxon>Metazoa</taxon>
        <taxon>Ecdysozoa</taxon>
        <taxon>Tardigrada</taxon>
        <taxon>Eutardigrada</taxon>
        <taxon>Parachela</taxon>
        <taxon>Hypsibioidea</taxon>
        <taxon>Ramazzottiidae</taxon>
        <taxon>Ramazzottius</taxon>
    </lineage>
</organism>
<evidence type="ECO:0000256" key="1">
    <source>
        <dbReference type="SAM" id="MobiDB-lite"/>
    </source>
</evidence>
<reference evidence="2 3" key="1">
    <citation type="journal article" date="2016" name="Nat. Commun.">
        <title>Extremotolerant tardigrade genome and improved radiotolerance of human cultured cells by tardigrade-unique protein.</title>
        <authorList>
            <person name="Hashimoto T."/>
            <person name="Horikawa D.D."/>
            <person name="Saito Y."/>
            <person name="Kuwahara H."/>
            <person name="Kozuka-Hata H."/>
            <person name="Shin-I T."/>
            <person name="Minakuchi Y."/>
            <person name="Ohishi K."/>
            <person name="Motoyama A."/>
            <person name="Aizu T."/>
            <person name="Enomoto A."/>
            <person name="Kondo K."/>
            <person name="Tanaka S."/>
            <person name="Hara Y."/>
            <person name="Koshikawa S."/>
            <person name="Sagara H."/>
            <person name="Miura T."/>
            <person name="Yokobori S."/>
            <person name="Miyagawa K."/>
            <person name="Suzuki Y."/>
            <person name="Kubo T."/>
            <person name="Oyama M."/>
            <person name="Kohara Y."/>
            <person name="Fujiyama A."/>
            <person name="Arakawa K."/>
            <person name="Katayama T."/>
            <person name="Toyoda A."/>
            <person name="Kunieda T."/>
        </authorList>
    </citation>
    <scope>NUCLEOTIDE SEQUENCE [LARGE SCALE GENOMIC DNA]</scope>
    <source>
        <strain evidence="2 3">YOKOZUNA-1</strain>
    </source>
</reference>
<dbReference type="EMBL" id="BDGG01000006">
    <property type="protein sequence ID" value="GAV00294.1"/>
    <property type="molecule type" value="Genomic_DNA"/>
</dbReference>
<protein>
    <submittedName>
        <fullName evidence="2">Uncharacterized protein</fullName>
    </submittedName>
</protein>
<evidence type="ECO:0000313" key="2">
    <source>
        <dbReference type="EMBL" id="GAV00294.1"/>
    </source>
</evidence>
<proteinExistence type="predicted"/>
<keyword evidence="3" id="KW-1185">Reference proteome</keyword>
<gene>
    <name evidence="2" type="primary">RvY_11164-1</name>
    <name evidence="2" type="synonym">RvY_11164.1</name>
    <name evidence="2" type="ORF">RvY_11164</name>
</gene>
<dbReference type="AlphaFoldDB" id="A0A1D1VMZ8"/>
<sequence>MGANASRNVHIPGTGTALVNGHRQRPTDGPMDLEDLLTVGEYYCKYPVQAYVYTEMVDFGLLPPKVVVATLKADRYWKKQLWKSKVLDDQLECAEFKHWSIIFKFLMRGGNYFWMWVEERTIGNKVQFEYKIMTKEEMEPIADHVELCGIHLGHIEISVDIIYELAVKNRHNGSTYNPCSNNCQNWLLALIEDINVVLKEESQKKVYNGTALRRPDQLKAYSELKFNAHLFIKTMSGKVSGSLAS</sequence>